<dbReference type="SMART" id="SM00422">
    <property type="entry name" value="HTH_MERR"/>
    <property type="match status" value="1"/>
</dbReference>
<dbReference type="Pfam" id="PF13411">
    <property type="entry name" value="MerR_1"/>
    <property type="match status" value="1"/>
</dbReference>
<organism evidence="3 4">
    <name type="scientific">Saccharothrix algeriensis</name>
    <dbReference type="NCBI Taxonomy" id="173560"/>
    <lineage>
        <taxon>Bacteria</taxon>
        <taxon>Bacillati</taxon>
        <taxon>Actinomycetota</taxon>
        <taxon>Actinomycetes</taxon>
        <taxon>Pseudonocardiales</taxon>
        <taxon>Pseudonocardiaceae</taxon>
        <taxon>Saccharothrix</taxon>
    </lineage>
</organism>
<dbReference type="PROSITE" id="PS50937">
    <property type="entry name" value="HTH_MERR_2"/>
    <property type="match status" value="1"/>
</dbReference>
<dbReference type="GO" id="GO:0003700">
    <property type="term" value="F:DNA-binding transcription factor activity"/>
    <property type="evidence" value="ECO:0007669"/>
    <property type="project" value="InterPro"/>
</dbReference>
<evidence type="ECO:0000259" key="2">
    <source>
        <dbReference type="PROSITE" id="PS50937"/>
    </source>
</evidence>
<reference evidence="3" key="1">
    <citation type="submission" date="2021-04" db="EMBL/GenBank/DDBJ databases">
        <title>Saccharothrix algeriensis WGS.</title>
        <authorList>
            <person name="Stuskova K."/>
            <person name="Hakalova E."/>
            <person name="Tebbal A.B."/>
            <person name="Eichmeier A."/>
        </authorList>
    </citation>
    <scope>NUCLEOTIDE SEQUENCE</scope>
    <source>
        <strain evidence="3">NRRL B-24137</strain>
    </source>
</reference>
<dbReference type="PROSITE" id="PS00552">
    <property type="entry name" value="HTH_MERR_1"/>
    <property type="match status" value="1"/>
</dbReference>
<accession>A0A8T8I5W5</accession>
<name>A0A8T8I5W5_9PSEU</name>
<dbReference type="PRINTS" id="PR00040">
    <property type="entry name" value="HTHMERR"/>
</dbReference>
<dbReference type="Proteomes" id="UP000671828">
    <property type="component" value="Chromosome"/>
</dbReference>
<dbReference type="GO" id="GO:0003677">
    <property type="term" value="F:DNA binding"/>
    <property type="evidence" value="ECO:0007669"/>
    <property type="project" value="UniProtKB-KW"/>
</dbReference>
<protein>
    <submittedName>
        <fullName evidence="3">MerR family transcriptional regulator</fullName>
    </submittedName>
</protein>
<evidence type="ECO:0000256" key="1">
    <source>
        <dbReference type="ARBA" id="ARBA00023125"/>
    </source>
</evidence>
<dbReference type="InterPro" id="IPR009061">
    <property type="entry name" value="DNA-bd_dom_put_sf"/>
</dbReference>
<evidence type="ECO:0000313" key="4">
    <source>
        <dbReference type="Proteomes" id="UP000671828"/>
    </source>
</evidence>
<dbReference type="Gene3D" id="1.10.1660.10">
    <property type="match status" value="1"/>
</dbReference>
<dbReference type="PANTHER" id="PTHR30204">
    <property type="entry name" value="REDOX-CYCLING DRUG-SENSING TRANSCRIPTIONAL ACTIVATOR SOXR"/>
    <property type="match status" value="1"/>
</dbReference>
<dbReference type="EMBL" id="CP072788">
    <property type="protein sequence ID" value="QTR05978.1"/>
    <property type="molecule type" value="Genomic_DNA"/>
</dbReference>
<proteinExistence type="predicted"/>
<evidence type="ECO:0000313" key="3">
    <source>
        <dbReference type="EMBL" id="QTR05978.1"/>
    </source>
</evidence>
<sequence>MEQRRWSVGALAKVTGLTVRTLHHYDELGLLRPSERTPSGHRRYTESDLRRLYRVLLLRRLGMSLEEVGQVLADPSHGPLREVLTSHLEELDDRMWRLEALRRQTKGLLDQLDGPPRQDPAALLSVLGCTGIFDEHLNDEQREALAELADRLGETGRRELDAEWPRVLAGIIAHHRANTPVDDPEVRELGRRLARIGRDFAGSDPGILRSMSAFFRQHGHGLLREVLPDQPLSDLDDGLWDYVSRVHSAAR</sequence>
<dbReference type="SUPFAM" id="SSF46955">
    <property type="entry name" value="Putative DNA-binding domain"/>
    <property type="match status" value="1"/>
</dbReference>
<gene>
    <name evidence="3" type="ORF">J7S33_04755</name>
</gene>
<feature type="domain" description="HTH merR-type" evidence="2">
    <location>
        <begin position="5"/>
        <end position="74"/>
    </location>
</feature>
<dbReference type="CDD" id="cd01106">
    <property type="entry name" value="HTH_TipAL-Mta"/>
    <property type="match status" value="1"/>
</dbReference>
<dbReference type="InterPro" id="IPR000551">
    <property type="entry name" value="MerR-type_HTH_dom"/>
</dbReference>
<keyword evidence="1" id="KW-0238">DNA-binding</keyword>
<dbReference type="InterPro" id="IPR047057">
    <property type="entry name" value="MerR_fam"/>
</dbReference>
<dbReference type="AlphaFoldDB" id="A0A8T8I5W5"/>
<dbReference type="PANTHER" id="PTHR30204:SF90">
    <property type="entry name" value="HTH-TYPE TRANSCRIPTIONAL ACTIVATOR MTA"/>
    <property type="match status" value="1"/>
</dbReference>